<dbReference type="PROSITE" id="PS50949">
    <property type="entry name" value="HTH_GNTR"/>
    <property type="match status" value="1"/>
</dbReference>
<dbReference type="EMBL" id="JBHSMI010000023">
    <property type="protein sequence ID" value="MFC5403557.1"/>
    <property type="molecule type" value="Genomic_DNA"/>
</dbReference>
<dbReference type="Gene3D" id="3.40.50.2300">
    <property type="match status" value="2"/>
</dbReference>
<dbReference type="InterPro" id="IPR036388">
    <property type="entry name" value="WH-like_DNA-bd_sf"/>
</dbReference>
<keyword evidence="6" id="KW-1185">Reference proteome</keyword>
<sequence>MKTDKRPMYQLIVDDFKEKIRKGEISGEEPVPSQIELAKVYGTSEITSRRALTELANEGLIYRVRGKGSFISEEYAGRAGTTEPKINTIYLVYQFVPLELFNHGFFGDLLRGLHEKCEKNQVAFRLWDLGEKGGLPPESDRSGWVLLPLAMETEHVSADIVARWKEEKRRFVTVHFYFPHLQIPYVIVDNMTGGYLATQHLLSIGHRRIGIVLTGNSPIEINQEFSLRLQGYKLALSQYNIQFDPSLVVVIEGAKEEFESGAQGFDRLMDLDQPPTAVFLTSDIKAIGALQAAERRGLNVPEDVSLVGYDDLSVSSFVHPRLTSVNQNTYLVGKRAVELLLESVSEETGGFSKDEIVPSLIVRDSTAERIP</sequence>
<comment type="caution">
    <text evidence="5">The sequence shown here is derived from an EMBL/GenBank/DDBJ whole genome shotgun (WGS) entry which is preliminary data.</text>
</comment>
<dbReference type="Pfam" id="PF13377">
    <property type="entry name" value="Peripla_BP_3"/>
    <property type="match status" value="1"/>
</dbReference>
<dbReference type="PANTHER" id="PTHR30146">
    <property type="entry name" value="LACI-RELATED TRANSCRIPTIONAL REPRESSOR"/>
    <property type="match status" value="1"/>
</dbReference>
<evidence type="ECO:0000313" key="6">
    <source>
        <dbReference type="Proteomes" id="UP001596113"/>
    </source>
</evidence>
<dbReference type="CDD" id="cd07377">
    <property type="entry name" value="WHTH_GntR"/>
    <property type="match status" value="1"/>
</dbReference>
<dbReference type="SUPFAM" id="SSF46785">
    <property type="entry name" value="Winged helix' DNA-binding domain"/>
    <property type="match status" value="1"/>
</dbReference>
<protein>
    <submittedName>
        <fullName evidence="5">Substrate-binding domain-containing protein</fullName>
    </submittedName>
</protein>
<dbReference type="Gene3D" id="1.10.10.10">
    <property type="entry name" value="Winged helix-like DNA-binding domain superfamily/Winged helix DNA-binding domain"/>
    <property type="match status" value="1"/>
</dbReference>
<accession>A0ABW0HUI4</accession>
<name>A0ABW0HUI4_9BACL</name>
<gene>
    <name evidence="5" type="ORF">ACFPOF_12515</name>
</gene>
<dbReference type="InterPro" id="IPR000524">
    <property type="entry name" value="Tscrpt_reg_HTH_GntR"/>
</dbReference>
<evidence type="ECO:0000256" key="3">
    <source>
        <dbReference type="ARBA" id="ARBA00023163"/>
    </source>
</evidence>
<dbReference type="Proteomes" id="UP001596113">
    <property type="component" value="Unassembled WGS sequence"/>
</dbReference>
<keyword evidence="1" id="KW-0805">Transcription regulation</keyword>
<dbReference type="SMART" id="SM00345">
    <property type="entry name" value="HTH_GNTR"/>
    <property type="match status" value="1"/>
</dbReference>
<dbReference type="InterPro" id="IPR036390">
    <property type="entry name" value="WH_DNA-bd_sf"/>
</dbReference>
<keyword evidence="3" id="KW-0804">Transcription</keyword>
<dbReference type="InterPro" id="IPR028082">
    <property type="entry name" value="Peripla_BP_I"/>
</dbReference>
<dbReference type="InterPro" id="IPR046335">
    <property type="entry name" value="LacI/GalR-like_sensor"/>
</dbReference>
<proteinExistence type="predicted"/>
<dbReference type="CDD" id="cd06267">
    <property type="entry name" value="PBP1_LacI_sugar_binding-like"/>
    <property type="match status" value="1"/>
</dbReference>
<evidence type="ECO:0000256" key="1">
    <source>
        <dbReference type="ARBA" id="ARBA00023015"/>
    </source>
</evidence>
<dbReference type="SUPFAM" id="SSF53822">
    <property type="entry name" value="Periplasmic binding protein-like I"/>
    <property type="match status" value="1"/>
</dbReference>
<dbReference type="RefSeq" id="WP_378133013.1">
    <property type="nucleotide sequence ID" value="NZ_JBHSMI010000023.1"/>
</dbReference>
<dbReference type="PANTHER" id="PTHR30146:SF109">
    <property type="entry name" value="HTH-TYPE TRANSCRIPTIONAL REGULATOR GALS"/>
    <property type="match status" value="1"/>
</dbReference>
<reference evidence="6" key="1">
    <citation type="journal article" date="2019" name="Int. J. Syst. Evol. Microbiol.">
        <title>The Global Catalogue of Microorganisms (GCM) 10K type strain sequencing project: providing services to taxonomists for standard genome sequencing and annotation.</title>
        <authorList>
            <consortium name="The Broad Institute Genomics Platform"/>
            <consortium name="The Broad Institute Genome Sequencing Center for Infectious Disease"/>
            <person name="Wu L."/>
            <person name="Ma J."/>
        </authorList>
    </citation>
    <scope>NUCLEOTIDE SEQUENCE [LARGE SCALE GENOMIC DNA]</scope>
    <source>
        <strain evidence="6">CGMCC 1.18575</strain>
    </source>
</reference>
<dbReference type="Pfam" id="PF00392">
    <property type="entry name" value="GntR"/>
    <property type="match status" value="1"/>
</dbReference>
<evidence type="ECO:0000313" key="5">
    <source>
        <dbReference type="EMBL" id="MFC5403557.1"/>
    </source>
</evidence>
<evidence type="ECO:0000259" key="4">
    <source>
        <dbReference type="PROSITE" id="PS50949"/>
    </source>
</evidence>
<evidence type="ECO:0000256" key="2">
    <source>
        <dbReference type="ARBA" id="ARBA00023125"/>
    </source>
</evidence>
<organism evidence="5 6">
    <name type="scientific">Cohnella soli</name>
    <dbReference type="NCBI Taxonomy" id="425005"/>
    <lineage>
        <taxon>Bacteria</taxon>
        <taxon>Bacillati</taxon>
        <taxon>Bacillota</taxon>
        <taxon>Bacilli</taxon>
        <taxon>Bacillales</taxon>
        <taxon>Paenibacillaceae</taxon>
        <taxon>Cohnella</taxon>
    </lineage>
</organism>
<keyword evidence="2" id="KW-0238">DNA-binding</keyword>
<feature type="domain" description="HTH gntR-type" evidence="4">
    <location>
        <begin position="6"/>
        <end position="74"/>
    </location>
</feature>